<dbReference type="Pfam" id="PF04016">
    <property type="entry name" value="DUF364"/>
    <property type="match status" value="1"/>
</dbReference>
<proteinExistence type="predicted"/>
<protein>
    <recommendedName>
        <fullName evidence="5">Heavy-metal chelation</fullName>
    </recommendedName>
</protein>
<dbReference type="OrthoDB" id="9806942at2"/>
<evidence type="ECO:0000259" key="1">
    <source>
        <dbReference type="Pfam" id="PF04016"/>
    </source>
</evidence>
<gene>
    <name evidence="3" type="ORF">SAMN04488516_102200</name>
</gene>
<dbReference type="Proteomes" id="UP000199602">
    <property type="component" value="Unassembled WGS sequence"/>
</dbReference>
<dbReference type="SUPFAM" id="SSF159713">
    <property type="entry name" value="Dhaf3308-like"/>
    <property type="match status" value="1"/>
</dbReference>
<dbReference type="InterPro" id="IPR007161">
    <property type="entry name" value="DUF364"/>
</dbReference>
<feature type="domain" description="DUF4213" evidence="2">
    <location>
        <begin position="19"/>
        <end position="92"/>
    </location>
</feature>
<organism evidence="3 4">
    <name type="scientific">Desulfonauticus submarinus</name>
    <dbReference type="NCBI Taxonomy" id="206665"/>
    <lineage>
        <taxon>Bacteria</taxon>
        <taxon>Pseudomonadati</taxon>
        <taxon>Thermodesulfobacteriota</taxon>
        <taxon>Desulfovibrionia</taxon>
        <taxon>Desulfovibrionales</taxon>
        <taxon>Desulfonauticaceae</taxon>
        <taxon>Desulfonauticus</taxon>
    </lineage>
</organism>
<dbReference type="EMBL" id="FNIN01000002">
    <property type="protein sequence ID" value="SDN45989.1"/>
    <property type="molecule type" value="Genomic_DNA"/>
</dbReference>
<evidence type="ECO:0008006" key="5">
    <source>
        <dbReference type="Google" id="ProtNLM"/>
    </source>
</evidence>
<dbReference type="RefSeq" id="WP_092063411.1">
    <property type="nucleotide sequence ID" value="NZ_FNIN01000002.1"/>
</dbReference>
<feature type="domain" description="Putative heavy-metal chelation" evidence="1">
    <location>
        <begin position="105"/>
        <end position="235"/>
    </location>
</feature>
<evidence type="ECO:0000313" key="3">
    <source>
        <dbReference type="EMBL" id="SDN45989.1"/>
    </source>
</evidence>
<dbReference type="Gene3D" id="3.40.50.11590">
    <property type="match status" value="1"/>
</dbReference>
<sequence length="246" mass="27044">MLTQEDIINKLVQEGLTICGNLTIEEIIIGESLILVKNSQSTAGLSAAFLSQKDIKPATISLKGKKIRDILPWLFKTSTLKCSIALATFNSLFQNQNFQEKRVQELLIEIGTNKKLALIGHFPFVHKIKSHFKKCWILELNPRPGDFPASKAKEILPKVDIVAITGTTILNGTLAEILTFTSSKALKIMLGPSTPIGNSLFSLGFTYLGGAMIDNFQKAKSGIEKNMCFKNLKGTKSVLKTKPSHI</sequence>
<accession>A0A1H0BK11</accession>
<evidence type="ECO:0000313" key="4">
    <source>
        <dbReference type="Proteomes" id="UP000199602"/>
    </source>
</evidence>
<dbReference type="Pfam" id="PF13938">
    <property type="entry name" value="DUF4213"/>
    <property type="match status" value="1"/>
</dbReference>
<reference evidence="3 4" key="1">
    <citation type="submission" date="2016-10" db="EMBL/GenBank/DDBJ databases">
        <authorList>
            <person name="de Groot N.N."/>
        </authorList>
    </citation>
    <scope>NUCLEOTIDE SEQUENCE [LARGE SCALE GENOMIC DNA]</scope>
    <source>
        <strain evidence="3 4">DSM 15269</strain>
    </source>
</reference>
<evidence type="ECO:0000259" key="2">
    <source>
        <dbReference type="Pfam" id="PF13938"/>
    </source>
</evidence>
<dbReference type="AlphaFoldDB" id="A0A1H0BK11"/>
<dbReference type="Gene3D" id="3.30.390.100">
    <property type="match status" value="1"/>
</dbReference>
<dbReference type="STRING" id="206665.SAMN04488516_102200"/>
<name>A0A1H0BK11_9BACT</name>
<dbReference type="InterPro" id="IPR025251">
    <property type="entry name" value="DUF4213"/>
</dbReference>
<keyword evidence="4" id="KW-1185">Reference proteome</keyword>